<sequence>MTASPPMFPLDRSPAERMRLLAVKAENELKRRLLPFWTALEDRGNGGHFSHVSPIGEIDRDAPRATVFVARLLWTLSAVDRAAGSAEIRRQAEHTSQFLLTRSADKRFGGFFWSVTPAGRKHEPDKHLYAQAFAIFGLAAYARASGDPAALRQALAAFRLAHAKMQAVGGESFSRYWWATPNRRLAEGPDIGLRSMNAHLHWLEALTELLVTSHAEDVRDALEALLRLFLTSFIASEGTHSWSILDTSLRPVGKTISYGHDIEASWLLDAAADALGDRELADATRLAASRLCRGALGGIMDDGSLANSGEAQGVTDRSRIWWVQAEAMTGLLNEYERSGDPTMLDRAEALWRYIEAHILDRDGGEWFRRVAPDGTPDRSLPRVDAWKDPYHQARACLHMMERAARIAAASSG</sequence>
<dbReference type="GO" id="GO:0005975">
    <property type="term" value="P:carbohydrate metabolic process"/>
    <property type="evidence" value="ECO:0007669"/>
    <property type="project" value="InterPro"/>
</dbReference>
<reference evidence="3 4" key="1">
    <citation type="submission" date="2018-10" db="EMBL/GenBank/DDBJ databases">
        <authorList>
            <person name="Perry B.J."/>
            <person name="Sullivan J.T."/>
            <person name="Murphy R.J.T."/>
            <person name="Ramsay J.P."/>
            <person name="Ronson C.W."/>
        </authorList>
    </citation>
    <scope>NUCLEOTIDE SEQUENCE [LARGE SCALE GENOMIC DNA]</scope>
    <source>
        <strain evidence="3 4">R88b</strain>
    </source>
</reference>
<evidence type="ECO:0000256" key="2">
    <source>
        <dbReference type="ARBA" id="ARBA00023235"/>
    </source>
</evidence>
<evidence type="ECO:0000256" key="1">
    <source>
        <dbReference type="ARBA" id="ARBA00008558"/>
    </source>
</evidence>
<name>A0A6M7WTZ0_RHILI</name>
<evidence type="ECO:0000313" key="4">
    <source>
        <dbReference type="Proteomes" id="UP000503017"/>
    </source>
</evidence>
<dbReference type="GO" id="GO:0016853">
    <property type="term" value="F:isomerase activity"/>
    <property type="evidence" value="ECO:0007669"/>
    <property type="project" value="UniProtKB-KW"/>
</dbReference>
<organism evidence="3 4">
    <name type="scientific">Mesorhizobium loti R88b</name>
    <dbReference type="NCBI Taxonomy" id="935548"/>
    <lineage>
        <taxon>Bacteria</taxon>
        <taxon>Pseudomonadati</taxon>
        <taxon>Pseudomonadota</taxon>
        <taxon>Alphaproteobacteria</taxon>
        <taxon>Hyphomicrobiales</taxon>
        <taxon>Phyllobacteriaceae</taxon>
        <taxon>Mesorhizobium</taxon>
    </lineage>
</organism>
<dbReference type="Gene3D" id="1.50.10.10">
    <property type="match status" value="1"/>
</dbReference>
<dbReference type="InterPro" id="IPR012341">
    <property type="entry name" value="6hp_glycosidase-like_sf"/>
</dbReference>
<evidence type="ECO:0000313" key="3">
    <source>
        <dbReference type="EMBL" id="QKD04293.1"/>
    </source>
</evidence>
<dbReference type="EMBL" id="CP033367">
    <property type="protein sequence ID" value="QKD04293.1"/>
    <property type="molecule type" value="Genomic_DNA"/>
</dbReference>
<accession>A0A6M7WTZ0</accession>
<protein>
    <submittedName>
        <fullName evidence="3">N-acylglucosamine 2-epimerase</fullName>
    </submittedName>
</protein>
<dbReference type="Pfam" id="PF07221">
    <property type="entry name" value="GlcNAc_2-epim"/>
    <property type="match status" value="1"/>
</dbReference>
<dbReference type="Proteomes" id="UP000503017">
    <property type="component" value="Chromosome"/>
</dbReference>
<comment type="similarity">
    <text evidence="1">Belongs to the N-acylglucosamine 2-epimerase family.</text>
</comment>
<dbReference type="SUPFAM" id="SSF48208">
    <property type="entry name" value="Six-hairpin glycosidases"/>
    <property type="match status" value="1"/>
</dbReference>
<dbReference type="InterPro" id="IPR010819">
    <property type="entry name" value="AGE/CE"/>
</dbReference>
<dbReference type="AlphaFoldDB" id="A0A6M7WTZ0"/>
<keyword evidence="2" id="KW-0413">Isomerase</keyword>
<proteinExistence type="inferred from homology"/>
<gene>
    <name evidence="3" type="ORF">EB235_24740</name>
</gene>
<dbReference type="InterPro" id="IPR008928">
    <property type="entry name" value="6-hairpin_glycosidase_sf"/>
</dbReference>
<dbReference type="PANTHER" id="PTHR15108">
    <property type="entry name" value="N-ACYLGLUCOSAMINE-2-EPIMERASE"/>
    <property type="match status" value="1"/>
</dbReference>